<dbReference type="Proteomes" id="UP001057402">
    <property type="component" value="Chromosome 1"/>
</dbReference>
<accession>A0ACB9SBB2</accession>
<evidence type="ECO:0000313" key="1">
    <source>
        <dbReference type="EMBL" id="KAI4388190.1"/>
    </source>
</evidence>
<evidence type="ECO:0000313" key="2">
    <source>
        <dbReference type="Proteomes" id="UP001057402"/>
    </source>
</evidence>
<reference evidence="2" key="1">
    <citation type="journal article" date="2023" name="Front. Plant Sci.">
        <title>Chromosomal-level genome assembly of Melastoma candidum provides insights into trichome evolution.</title>
        <authorList>
            <person name="Zhong Y."/>
            <person name="Wu W."/>
            <person name="Sun C."/>
            <person name="Zou P."/>
            <person name="Liu Y."/>
            <person name="Dai S."/>
            <person name="Zhou R."/>
        </authorList>
    </citation>
    <scope>NUCLEOTIDE SEQUENCE [LARGE SCALE GENOMIC DNA]</scope>
</reference>
<protein>
    <submittedName>
        <fullName evidence="1">Uncharacterized protein</fullName>
    </submittedName>
</protein>
<keyword evidence="2" id="KW-1185">Reference proteome</keyword>
<organism evidence="1 2">
    <name type="scientific">Melastoma candidum</name>
    <dbReference type="NCBI Taxonomy" id="119954"/>
    <lineage>
        <taxon>Eukaryota</taxon>
        <taxon>Viridiplantae</taxon>
        <taxon>Streptophyta</taxon>
        <taxon>Embryophyta</taxon>
        <taxon>Tracheophyta</taxon>
        <taxon>Spermatophyta</taxon>
        <taxon>Magnoliopsida</taxon>
        <taxon>eudicotyledons</taxon>
        <taxon>Gunneridae</taxon>
        <taxon>Pentapetalae</taxon>
        <taxon>rosids</taxon>
        <taxon>malvids</taxon>
        <taxon>Myrtales</taxon>
        <taxon>Melastomataceae</taxon>
        <taxon>Melastomatoideae</taxon>
        <taxon>Melastomateae</taxon>
        <taxon>Melastoma</taxon>
    </lineage>
</organism>
<dbReference type="EMBL" id="CM042880">
    <property type="protein sequence ID" value="KAI4388190.1"/>
    <property type="molecule type" value="Genomic_DNA"/>
</dbReference>
<name>A0ACB9SBB2_9MYRT</name>
<proteinExistence type="predicted"/>
<gene>
    <name evidence="1" type="ORF">MLD38_000543</name>
</gene>
<comment type="caution">
    <text evidence="1">The sequence shown here is derived from an EMBL/GenBank/DDBJ whole genome shotgun (WGS) entry which is preliminary data.</text>
</comment>
<sequence length="319" mass="34608">MERSLLFHRPLRQAPCLPSRNPTWPRPPRLGRSAGALLPLPILRVKCSATYMESINHEIQVHLEKALPIRQPLTVSKPMRGLTFSASRSVAPALCVAACELVGGDRARAIPTAAALHILHAWSYFRDHFPLSDGPMCKLEPTISHEFGTNIELLTGDGMVPFGIELISRSGGPGHDNPEQNLRVIVEITRAIGSQGIIHGQYLQAKRGRTGEGEWDAGWVDTVREKKWGGLHGCAGACGAILGGGGEWEIGKLRKYGAYVGMVRGMREGVGGDGGIDRKAMEEELRGKAVGELEGMMQQHGGKIGPIMTLLDDHANRDE</sequence>